<feature type="transmembrane region" description="Helical" evidence="5">
    <location>
        <begin position="254"/>
        <end position="276"/>
    </location>
</feature>
<evidence type="ECO:0000256" key="3">
    <source>
        <dbReference type="ARBA" id="ARBA00022989"/>
    </source>
</evidence>
<keyword evidence="3 5" id="KW-1133">Transmembrane helix</keyword>
<feature type="transmembrane region" description="Helical" evidence="5">
    <location>
        <begin position="1073"/>
        <end position="1095"/>
    </location>
</feature>
<feature type="transmembrane region" description="Helical" evidence="5">
    <location>
        <begin position="822"/>
        <end position="840"/>
    </location>
</feature>
<feature type="transmembrane region" description="Helical" evidence="5">
    <location>
        <begin position="528"/>
        <end position="546"/>
    </location>
</feature>
<keyword evidence="4 5" id="KW-0472">Membrane</keyword>
<feature type="transmembrane region" description="Helical" evidence="5">
    <location>
        <begin position="1142"/>
        <end position="1160"/>
    </location>
</feature>
<feature type="transmembrane region" description="Helical" evidence="5">
    <location>
        <begin position="1116"/>
        <end position="1136"/>
    </location>
</feature>
<comment type="subcellular location">
    <subcellularLocation>
        <location evidence="1">Membrane</location>
        <topology evidence="1">Multi-pass membrane protein</topology>
    </subcellularLocation>
</comment>
<dbReference type="GO" id="GO:0022857">
    <property type="term" value="F:transmembrane transporter activity"/>
    <property type="evidence" value="ECO:0007669"/>
    <property type="project" value="InterPro"/>
</dbReference>
<feature type="transmembrane region" description="Helical" evidence="5">
    <location>
        <begin position="434"/>
        <end position="452"/>
    </location>
</feature>
<feature type="transmembrane region" description="Helical" evidence="5">
    <location>
        <begin position="400"/>
        <end position="422"/>
    </location>
</feature>
<dbReference type="InterPro" id="IPR036259">
    <property type="entry name" value="MFS_trans_sf"/>
</dbReference>
<dbReference type="EMBL" id="UFQT01001585">
    <property type="protein sequence ID" value="SSX31067.1"/>
    <property type="molecule type" value="Genomic_DNA"/>
</dbReference>
<proteinExistence type="predicted"/>
<dbReference type="InterPro" id="IPR011701">
    <property type="entry name" value="MFS"/>
</dbReference>
<dbReference type="SUPFAM" id="SSF103473">
    <property type="entry name" value="MFS general substrate transporter"/>
    <property type="match status" value="2"/>
</dbReference>
<feature type="transmembrane region" description="Helical" evidence="5">
    <location>
        <begin position="169"/>
        <end position="188"/>
    </location>
</feature>
<organism evidence="6">
    <name type="scientific">Culicoides sonorensis</name>
    <name type="common">Biting midge</name>
    <dbReference type="NCBI Taxonomy" id="179676"/>
    <lineage>
        <taxon>Eukaryota</taxon>
        <taxon>Metazoa</taxon>
        <taxon>Ecdysozoa</taxon>
        <taxon>Arthropoda</taxon>
        <taxon>Hexapoda</taxon>
        <taxon>Insecta</taxon>
        <taxon>Pterygota</taxon>
        <taxon>Neoptera</taxon>
        <taxon>Endopterygota</taxon>
        <taxon>Diptera</taxon>
        <taxon>Nematocera</taxon>
        <taxon>Chironomoidea</taxon>
        <taxon>Ceratopogonidae</taxon>
        <taxon>Ceratopogoninae</taxon>
        <taxon>Culicoides</taxon>
        <taxon>Monoculicoides</taxon>
    </lineage>
</organism>
<feature type="transmembrane region" description="Helical" evidence="5">
    <location>
        <begin position="983"/>
        <end position="1002"/>
    </location>
</feature>
<accession>A0A336MS16</accession>
<feature type="transmembrane region" description="Helical" evidence="5">
    <location>
        <begin position="472"/>
        <end position="489"/>
    </location>
</feature>
<feature type="transmembrane region" description="Helical" evidence="5">
    <location>
        <begin position="1014"/>
        <end position="1036"/>
    </location>
</feature>
<dbReference type="VEuPathDB" id="VectorBase:CSON003252"/>
<feature type="transmembrane region" description="Helical" evidence="5">
    <location>
        <begin position="200"/>
        <end position="219"/>
    </location>
</feature>
<dbReference type="OMA" id="SHGREWN"/>
<dbReference type="PANTHER" id="PTHR24064">
    <property type="entry name" value="SOLUTE CARRIER FAMILY 22 MEMBER"/>
    <property type="match status" value="1"/>
</dbReference>
<dbReference type="GO" id="GO:0016020">
    <property type="term" value="C:membrane"/>
    <property type="evidence" value="ECO:0007669"/>
    <property type="project" value="UniProtKB-SubCell"/>
</dbReference>
<evidence type="ECO:0000256" key="4">
    <source>
        <dbReference type="ARBA" id="ARBA00023136"/>
    </source>
</evidence>
<keyword evidence="2 5" id="KW-0812">Transmembrane</keyword>
<feature type="transmembrane region" description="Helical" evidence="5">
    <location>
        <begin position="1043"/>
        <end position="1061"/>
    </location>
</feature>
<feature type="transmembrane region" description="Helical" evidence="5">
    <location>
        <begin position="369"/>
        <end position="388"/>
    </location>
</feature>
<feature type="transmembrane region" description="Helical" evidence="5">
    <location>
        <begin position="282"/>
        <end position="301"/>
    </location>
</feature>
<dbReference type="Gene3D" id="1.20.1250.20">
    <property type="entry name" value="MFS general substrate transporter like domains"/>
    <property type="match status" value="3"/>
</dbReference>
<protein>
    <submittedName>
        <fullName evidence="6">CSON003252 protein</fullName>
    </submittedName>
</protein>
<gene>
    <name evidence="6" type="primary">CSON003252</name>
</gene>
<evidence type="ECO:0000256" key="2">
    <source>
        <dbReference type="ARBA" id="ARBA00022692"/>
    </source>
</evidence>
<name>A0A336MS16_CULSO</name>
<reference evidence="6" key="1">
    <citation type="submission" date="2018-07" db="EMBL/GenBank/DDBJ databases">
        <authorList>
            <person name="Quirk P.G."/>
            <person name="Krulwich T.A."/>
        </authorList>
    </citation>
    <scope>NUCLEOTIDE SEQUENCE</scope>
</reference>
<feature type="transmembrane region" description="Helical" evidence="5">
    <location>
        <begin position="501"/>
        <end position="522"/>
    </location>
</feature>
<evidence type="ECO:0000256" key="5">
    <source>
        <dbReference type="SAM" id="Phobius"/>
    </source>
</evidence>
<dbReference type="AlphaFoldDB" id="A0A336MS16"/>
<evidence type="ECO:0000313" key="6">
    <source>
        <dbReference type="EMBL" id="SSX31067.1"/>
    </source>
</evidence>
<sequence length="1188" mass="135764">MKMQTTLNSININNIDSNGNNNTNNDENIDIVRKILGTGGKWQLRIIFLVYLVKIPSSWFMACVIFTAPNPWYGEYLCKPASLLNISVNKNQITTWNQIVHPEVVDYHKKYIDQCQIYENAGERWDDYSNNRTSNGTYIDTTVPCRDFIFYPEYVTVQTNYGLVCDRNWLVSLTQSFHLLGIFLGVLIANELLKNHPPKFVMKLGMVLQVMFGCLTGQVPYVFHCLLRTADAACCVLMYGGVQDITDGKWKITAMTLFETFWSLGLLLLAGIGYTFESWDLIYYAISIPTLFLVPLTEMYIPNSPLWLLKRGQFEETKSILLEAARVNNRLSSIPKDFDILLHNQMKKIMAEPPPAKWSQIWEDWRTNINLACVHLSQTLSIILYYAILLNISVYGREYLYATTIVAGLSELVGAFIGYGFVICTKRLKWQFTGLLNIAGGLLFFTSWFYTFDESNLVEKSLLISTSMLAKVAISCSLAVMAGCTAELVSGNKKKTAVYSVLAFSRFWLIGGPMIGATWFWFGRMAPLSIMGGLTIVNGLLSLLVYPKNNKKIVVLNSVIECDIKKNRYKADSRHLKPPLAEFEPFLPSSPSQTDINEYTNIISENNHISKSKNNNLLDKSENVDDNNLKNDRLSKMTYKSDIIGDILGPIGKWQLKAIFLIYLTKIPSSWFMACVIFTAPAPEHGEVYCKPSTSSILVHPENKTDWIKMAHPIVEDPHDKEFKFDYCNVYHDVHQHAEMYYNDSGIEQHIEPWQKPHKGDNVVPCDSFEYHPEYVSLVTQFDLVCSRDVLIAVTQFFHLFGVLWGGIIATKLMEFMSPRKVMLLGMFAQIFSGCLTGLVNNYWLHVIFRCTSAICCGQMYTGGQFRILHLENIRRQPLPYLSNFGVSGLFYYRELLTFGARGLIYTSQYPFQPWIPDSPRWLLKNGMIEETKELLIEAAEFNGTPDRVPKELDILLQAELDRQEPVTEPSWFSLWENKRTTINLICLHIGWSIYIMVYYAWLLNIRVYGRQYLKVNTVVAGISEILGVFAGYYFIMCTKRKWMWTSLFNMVGGLCAYLIWFVPPEIKGPEKIALQMFTSMVAKMSVSSTLCLLSTCTIELVPQEKRKVLAYWSTVWARCWLLGAPFIGALGYFYGRFVPQTILGTMTFMGGVITSYIDVPRTHPKKVRTNEAKYPAELSPEIFTMKL</sequence>
<evidence type="ECO:0000256" key="1">
    <source>
        <dbReference type="ARBA" id="ARBA00004141"/>
    </source>
</evidence>
<dbReference type="Pfam" id="PF07690">
    <property type="entry name" value="MFS_1"/>
    <property type="match status" value="1"/>
</dbReference>
<feature type="transmembrane region" description="Helical" evidence="5">
    <location>
        <begin position="790"/>
        <end position="810"/>
    </location>
</feature>